<dbReference type="Proteomes" id="UP001055712">
    <property type="component" value="Unassembled WGS sequence"/>
</dbReference>
<keyword evidence="1 3" id="KW-0853">WD repeat</keyword>
<dbReference type="PANTHER" id="PTHR43991:SF12">
    <property type="entry name" value="WD REPEAT PROTEIN (AFU_ORTHOLOGUE AFUA_8G05640)"/>
    <property type="match status" value="1"/>
</dbReference>
<dbReference type="Pfam" id="PF00400">
    <property type="entry name" value="WD40"/>
    <property type="match status" value="1"/>
</dbReference>
<accession>A0A9D4YSC7</accession>
<protein>
    <submittedName>
        <fullName evidence="4">Uncharacterized protein</fullName>
    </submittedName>
</protein>
<comment type="caution">
    <text evidence="4">The sequence shown here is derived from an EMBL/GenBank/DDBJ whole genome shotgun (WGS) entry which is preliminary data.</text>
</comment>
<dbReference type="AlphaFoldDB" id="A0A9D4YSC7"/>
<organism evidence="4 5">
    <name type="scientific">Chlorella vulgaris</name>
    <name type="common">Green alga</name>
    <dbReference type="NCBI Taxonomy" id="3077"/>
    <lineage>
        <taxon>Eukaryota</taxon>
        <taxon>Viridiplantae</taxon>
        <taxon>Chlorophyta</taxon>
        <taxon>core chlorophytes</taxon>
        <taxon>Trebouxiophyceae</taxon>
        <taxon>Chlorellales</taxon>
        <taxon>Chlorellaceae</taxon>
        <taxon>Chlorella clade</taxon>
        <taxon>Chlorella</taxon>
    </lineage>
</organism>
<dbReference type="InterPro" id="IPR001680">
    <property type="entry name" value="WD40_rpt"/>
</dbReference>
<keyword evidence="2" id="KW-0677">Repeat</keyword>
<proteinExistence type="predicted"/>
<dbReference type="InterPro" id="IPR015943">
    <property type="entry name" value="WD40/YVTN_repeat-like_dom_sf"/>
</dbReference>
<evidence type="ECO:0000256" key="1">
    <source>
        <dbReference type="ARBA" id="ARBA00022574"/>
    </source>
</evidence>
<feature type="repeat" description="WD" evidence="3">
    <location>
        <begin position="279"/>
        <end position="313"/>
    </location>
</feature>
<dbReference type="PROSITE" id="PS00678">
    <property type="entry name" value="WD_REPEATS_1"/>
    <property type="match status" value="1"/>
</dbReference>
<dbReference type="EMBL" id="SIDB01000013">
    <property type="protein sequence ID" value="KAI3424072.1"/>
    <property type="molecule type" value="Genomic_DNA"/>
</dbReference>
<dbReference type="OrthoDB" id="20669at2759"/>
<dbReference type="PROSITE" id="PS50082">
    <property type="entry name" value="WD_REPEATS_2"/>
    <property type="match status" value="1"/>
</dbReference>
<sequence>MDDEPDLEVFSDDEELARDTTAVGLASGRDIQGIPWHLTQYTRESYRHSRNQQYNNYMNLEADVAAAKPAVAAAATKTRPAPMYGFYRSWRQVSTSIVHFQLRNLVWATSAHDVYHVRENKVQLWNSVAQRLTKVIDVSGGPGGGVAPGLGKIQLCTLCAKEGLVVGGGFSGEVVARRQGSQDEFSCSMRVTHSDNGITNAIEIYRPAAAQVRVVCSNNDDLVRAYDASTFQLVSQYRFPWAVNCTVAQPDGGRLLCTVGDHPTALLYDAASGRQVAELQGHADYSFAAAWHPDGNVLATGNQDMTTRLWDIRYPARSFALLQANISAIRSLRFSSDGAFLAAAEAADYVTLYDAASRYRRCQEIDLFGELAGVSFTPDGGRLFIAVSDTLYSSMLQFDRLQNQRRWRHSL</sequence>
<dbReference type="Gene3D" id="2.130.10.10">
    <property type="entry name" value="YVTN repeat-like/Quinoprotein amine dehydrogenase"/>
    <property type="match status" value="1"/>
</dbReference>
<dbReference type="PROSITE" id="PS50294">
    <property type="entry name" value="WD_REPEATS_REGION"/>
    <property type="match status" value="1"/>
</dbReference>
<evidence type="ECO:0000256" key="3">
    <source>
        <dbReference type="PROSITE-ProRule" id="PRU00221"/>
    </source>
</evidence>
<gene>
    <name evidence="4" type="ORF">D9Q98_009435</name>
</gene>
<evidence type="ECO:0000313" key="5">
    <source>
        <dbReference type="Proteomes" id="UP001055712"/>
    </source>
</evidence>
<dbReference type="SMART" id="SM00320">
    <property type="entry name" value="WD40"/>
    <property type="match status" value="3"/>
</dbReference>
<reference evidence="4" key="1">
    <citation type="journal article" date="2019" name="Plant J.">
        <title>Chlorella vulgaris genome assembly and annotation reveals the molecular basis for metabolic acclimation to high light conditions.</title>
        <authorList>
            <person name="Cecchin M."/>
            <person name="Marcolungo L."/>
            <person name="Rossato M."/>
            <person name="Girolomoni L."/>
            <person name="Cosentino E."/>
            <person name="Cuine S."/>
            <person name="Li-Beisson Y."/>
            <person name="Delledonne M."/>
            <person name="Ballottari M."/>
        </authorList>
    </citation>
    <scope>NUCLEOTIDE SEQUENCE</scope>
    <source>
        <strain evidence="4">211/11P</strain>
    </source>
</reference>
<name>A0A9D4YSC7_CHLVU</name>
<evidence type="ECO:0000313" key="4">
    <source>
        <dbReference type="EMBL" id="KAI3424072.1"/>
    </source>
</evidence>
<dbReference type="PANTHER" id="PTHR43991">
    <property type="entry name" value="WD REPEAT PROTEIN (AFU_ORTHOLOGUE AFUA_8G05640)-RELATED"/>
    <property type="match status" value="1"/>
</dbReference>
<reference evidence="4" key="2">
    <citation type="submission" date="2020-11" db="EMBL/GenBank/DDBJ databases">
        <authorList>
            <person name="Cecchin M."/>
            <person name="Marcolungo L."/>
            <person name="Rossato M."/>
            <person name="Girolomoni L."/>
            <person name="Cosentino E."/>
            <person name="Cuine S."/>
            <person name="Li-Beisson Y."/>
            <person name="Delledonne M."/>
            <person name="Ballottari M."/>
        </authorList>
    </citation>
    <scope>NUCLEOTIDE SEQUENCE</scope>
    <source>
        <strain evidence="4">211/11P</strain>
        <tissue evidence="4">Whole cell</tissue>
    </source>
</reference>
<evidence type="ECO:0000256" key="2">
    <source>
        <dbReference type="ARBA" id="ARBA00022737"/>
    </source>
</evidence>
<keyword evidence="5" id="KW-1185">Reference proteome</keyword>
<dbReference type="InterPro" id="IPR019775">
    <property type="entry name" value="WD40_repeat_CS"/>
</dbReference>
<dbReference type="SUPFAM" id="SSF50960">
    <property type="entry name" value="TolB, C-terminal domain"/>
    <property type="match status" value="1"/>
</dbReference>